<name>A0A9P7JVU6_9AGAM</name>
<proteinExistence type="predicted"/>
<organism evidence="1 2">
    <name type="scientific">Suillus discolor</name>
    <dbReference type="NCBI Taxonomy" id="1912936"/>
    <lineage>
        <taxon>Eukaryota</taxon>
        <taxon>Fungi</taxon>
        <taxon>Dikarya</taxon>
        <taxon>Basidiomycota</taxon>
        <taxon>Agaricomycotina</taxon>
        <taxon>Agaricomycetes</taxon>
        <taxon>Agaricomycetidae</taxon>
        <taxon>Boletales</taxon>
        <taxon>Suillineae</taxon>
        <taxon>Suillaceae</taxon>
        <taxon>Suillus</taxon>
    </lineage>
</organism>
<dbReference type="AlphaFoldDB" id="A0A9P7JVU6"/>
<gene>
    <name evidence="1" type="ORF">F5147DRAFT_105348</name>
</gene>
<dbReference type="RefSeq" id="XP_041294298.1">
    <property type="nucleotide sequence ID" value="XM_041428045.1"/>
</dbReference>
<dbReference type="EMBL" id="JABBWM010000019">
    <property type="protein sequence ID" value="KAG2110824.1"/>
    <property type="molecule type" value="Genomic_DNA"/>
</dbReference>
<dbReference type="GeneID" id="64690304"/>
<comment type="caution">
    <text evidence="1">The sequence shown here is derived from an EMBL/GenBank/DDBJ whole genome shotgun (WGS) entry which is preliminary data.</text>
</comment>
<dbReference type="Proteomes" id="UP000823399">
    <property type="component" value="Unassembled WGS sequence"/>
</dbReference>
<accession>A0A9P7JVU6</accession>
<reference evidence="1" key="1">
    <citation type="journal article" date="2020" name="New Phytol.">
        <title>Comparative genomics reveals dynamic genome evolution in host specialist ectomycorrhizal fungi.</title>
        <authorList>
            <person name="Lofgren L.A."/>
            <person name="Nguyen N.H."/>
            <person name="Vilgalys R."/>
            <person name="Ruytinx J."/>
            <person name="Liao H.L."/>
            <person name="Branco S."/>
            <person name="Kuo A."/>
            <person name="LaButti K."/>
            <person name="Lipzen A."/>
            <person name="Andreopoulos W."/>
            <person name="Pangilinan J."/>
            <person name="Riley R."/>
            <person name="Hundley H."/>
            <person name="Na H."/>
            <person name="Barry K."/>
            <person name="Grigoriev I.V."/>
            <person name="Stajich J.E."/>
            <person name="Kennedy P.G."/>
        </authorList>
    </citation>
    <scope>NUCLEOTIDE SEQUENCE</scope>
    <source>
        <strain evidence="1">FC423</strain>
    </source>
</reference>
<protein>
    <submittedName>
        <fullName evidence="1">Uncharacterized protein</fullName>
    </submittedName>
</protein>
<keyword evidence="2" id="KW-1185">Reference proteome</keyword>
<evidence type="ECO:0000313" key="2">
    <source>
        <dbReference type="Proteomes" id="UP000823399"/>
    </source>
</evidence>
<evidence type="ECO:0000313" key="1">
    <source>
        <dbReference type="EMBL" id="KAG2110824.1"/>
    </source>
</evidence>
<sequence>MEGSKCICDCSHRLAGWAHYLGSPSIRMLIVIIVPATKGEWKEDSRLLYGVTVSTCSLWTLAVGIFCCGAVTDFGQSALSTQRPTLTLGWPPAGFDVHQIVYICMWFNTTDLYP</sequence>